<name>A0ABU9CPL7_9BURK</name>
<feature type="signal peptide" evidence="1">
    <location>
        <begin position="1"/>
        <end position="29"/>
    </location>
</feature>
<reference evidence="4 5" key="1">
    <citation type="submission" date="2024-04" db="EMBL/GenBank/DDBJ databases">
        <title>Novel species of the genus Ideonella isolated from streams.</title>
        <authorList>
            <person name="Lu H."/>
        </authorList>
    </citation>
    <scope>NUCLEOTIDE SEQUENCE [LARGE SCALE GENOMIC DNA]</scope>
    <source>
        <strain evidence="4 5">DXS22W</strain>
    </source>
</reference>
<evidence type="ECO:0000259" key="3">
    <source>
        <dbReference type="Pfam" id="PF13577"/>
    </source>
</evidence>
<dbReference type="Gene3D" id="1.10.238.10">
    <property type="entry name" value="EF-hand"/>
    <property type="match status" value="1"/>
</dbReference>
<feature type="chain" id="PRO_5046395232" evidence="1">
    <location>
        <begin position="30"/>
        <end position="392"/>
    </location>
</feature>
<protein>
    <submittedName>
        <fullName evidence="4">Nuclear transport factor 2 family protein</fullName>
    </submittedName>
</protein>
<keyword evidence="5" id="KW-1185">Reference proteome</keyword>
<dbReference type="EMBL" id="JBBUTH010000010">
    <property type="protein sequence ID" value="MEK8052831.1"/>
    <property type="molecule type" value="Genomic_DNA"/>
</dbReference>
<accession>A0ABU9CPL7</accession>
<dbReference type="SUPFAM" id="SSF54427">
    <property type="entry name" value="NTF2-like"/>
    <property type="match status" value="1"/>
</dbReference>
<dbReference type="Gene3D" id="3.10.450.50">
    <property type="match status" value="1"/>
</dbReference>
<dbReference type="SUPFAM" id="SSF47473">
    <property type="entry name" value="EF-hand"/>
    <property type="match status" value="1"/>
</dbReference>
<dbReference type="InterPro" id="IPR011992">
    <property type="entry name" value="EF-hand-dom_pair"/>
</dbReference>
<dbReference type="RefSeq" id="WP_341412559.1">
    <property type="nucleotide sequence ID" value="NZ_JBBUTH010000010.1"/>
</dbReference>
<dbReference type="InterPro" id="IPR018247">
    <property type="entry name" value="EF_Hand_1_Ca_BS"/>
</dbReference>
<comment type="caution">
    <text evidence="4">The sequence shown here is derived from an EMBL/GenBank/DDBJ whole genome shotgun (WGS) entry which is preliminary data.</text>
</comment>
<evidence type="ECO:0000256" key="1">
    <source>
        <dbReference type="SAM" id="SignalP"/>
    </source>
</evidence>
<dbReference type="InterPro" id="IPR032710">
    <property type="entry name" value="NTF2-like_dom_sf"/>
</dbReference>
<feature type="domain" description="SnoaL-like" evidence="3">
    <location>
        <begin position="140"/>
        <end position="302"/>
    </location>
</feature>
<evidence type="ECO:0000313" key="4">
    <source>
        <dbReference type="EMBL" id="MEK8052831.1"/>
    </source>
</evidence>
<keyword evidence="1" id="KW-0732">Signal</keyword>
<dbReference type="Pfam" id="PF13577">
    <property type="entry name" value="SnoaL_4"/>
    <property type="match status" value="1"/>
</dbReference>
<dbReference type="Proteomes" id="UP001365405">
    <property type="component" value="Unassembled WGS sequence"/>
</dbReference>
<evidence type="ECO:0000259" key="2">
    <source>
        <dbReference type="Pfam" id="PF13202"/>
    </source>
</evidence>
<dbReference type="InterPro" id="IPR002048">
    <property type="entry name" value="EF_hand_dom"/>
</dbReference>
<sequence>MPQRFTMQRLALLIATSVAATLATPVAQAQPAPQDSGRGMDVRPFFRAVDRNRDGCATREEWLRAGAPISSYEGLKDERGCVTVEKMSKTPAPDGIDTNHDGQLTLAEMKAFDKKMAPLMAQRAAQDGARAKATISDGERAAATWAVQNLMSRHEYMHAAGLNLEEVDSFWVARDGKFAKTAAFASPAWVMNGIETIRGAYGQGSRKDAEAARKALSAIDPSVKDTEAFFGAGAEWVMHTSTTPIIEIADDGQTAQGAWYSPGIGIMPTVVDGKVKLNPVMFWEKYGGDFVKENGVWKIWHLQMAYDFVPGLPAEMVADIQKKLGDLAWKGLAGGTAVEAGERMNGALPPGFSKPKYSYPAYSPQRPGIVYPHLPRPYKTWGETYNNCNCDQ</sequence>
<dbReference type="PROSITE" id="PS00018">
    <property type="entry name" value="EF_HAND_1"/>
    <property type="match status" value="1"/>
</dbReference>
<evidence type="ECO:0000313" key="5">
    <source>
        <dbReference type="Proteomes" id="UP001365405"/>
    </source>
</evidence>
<dbReference type="Pfam" id="PF13202">
    <property type="entry name" value="EF-hand_5"/>
    <property type="match status" value="1"/>
</dbReference>
<organism evidence="4 5">
    <name type="scientific">Pseudaquabacterium inlustre</name>
    <dbReference type="NCBI Taxonomy" id="2984192"/>
    <lineage>
        <taxon>Bacteria</taxon>
        <taxon>Pseudomonadati</taxon>
        <taxon>Pseudomonadota</taxon>
        <taxon>Betaproteobacteria</taxon>
        <taxon>Burkholderiales</taxon>
        <taxon>Sphaerotilaceae</taxon>
        <taxon>Pseudaquabacterium</taxon>
    </lineage>
</organism>
<feature type="domain" description="EF-hand" evidence="2">
    <location>
        <begin position="96"/>
        <end position="112"/>
    </location>
</feature>
<dbReference type="InterPro" id="IPR037401">
    <property type="entry name" value="SnoaL-like"/>
</dbReference>
<gene>
    <name evidence="4" type="ORF">AACH10_21450</name>
</gene>
<proteinExistence type="predicted"/>